<keyword evidence="11 12" id="KW-0511">Multifunctional enzyme</keyword>
<dbReference type="InterPro" id="IPR036291">
    <property type="entry name" value="NAD(P)-bd_dom_sf"/>
</dbReference>
<comment type="catalytic activity">
    <reaction evidence="12">
        <text>(6R)-5,10-methylene-5,6,7,8-tetrahydrofolate + NADP(+) = (6R)-5,10-methenyltetrahydrofolate + NADPH</text>
        <dbReference type="Rhea" id="RHEA:22812"/>
        <dbReference type="ChEBI" id="CHEBI:15636"/>
        <dbReference type="ChEBI" id="CHEBI:57455"/>
        <dbReference type="ChEBI" id="CHEBI:57783"/>
        <dbReference type="ChEBI" id="CHEBI:58349"/>
        <dbReference type="EC" id="1.5.1.5"/>
    </reaction>
</comment>
<keyword evidence="4 12" id="KW-0028">Amino-acid biosynthesis</keyword>
<dbReference type="SUPFAM" id="SSF53223">
    <property type="entry name" value="Aminoacid dehydrogenase-like, N-terminal domain"/>
    <property type="match status" value="1"/>
</dbReference>
<dbReference type="GO" id="GO:0035999">
    <property type="term" value="P:tetrahydrofolate interconversion"/>
    <property type="evidence" value="ECO:0007669"/>
    <property type="project" value="UniProtKB-UniRule"/>
</dbReference>
<feature type="domain" description="Tetrahydrofolate dehydrogenase/cyclohydrolase NAD(P)-binding" evidence="14">
    <location>
        <begin position="142"/>
        <end position="291"/>
    </location>
</feature>
<name>A0A7J0BSG6_9BACT</name>
<evidence type="ECO:0000256" key="2">
    <source>
        <dbReference type="ARBA" id="ARBA00011738"/>
    </source>
</evidence>
<comment type="pathway">
    <text evidence="1 12">One-carbon metabolism; tetrahydrofolate interconversion.</text>
</comment>
<dbReference type="PANTHER" id="PTHR48099">
    <property type="entry name" value="C-1-TETRAHYDROFOLATE SYNTHASE, CYTOPLASMIC-RELATED"/>
    <property type="match status" value="1"/>
</dbReference>
<dbReference type="Proteomes" id="UP000503820">
    <property type="component" value="Unassembled WGS sequence"/>
</dbReference>
<dbReference type="Pfam" id="PF02882">
    <property type="entry name" value="THF_DHG_CYH_C"/>
    <property type="match status" value="1"/>
</dbReference>
<dbReference type="InterPro" id="IPR020630">
    <property type="entry name" value="THF_DH/CycHdrlase_cat_dom"/>
</dbReference>
<keyword evidence="3 12" id="KW-0554">One-carbon metabolism</keyword>
<evidence type="ECO:0000256" key="5">
    <source>
        <dbReference type="ARBA" id="ARBA00022755"/>
    </source>
</evidence>
<dbReference type="FunFam" id="3.40.50.10860:FF:000005">
    <property type="entry name" value="C-1-tetrahydrofolate synthase, cytoplasmic, putative"/>
    <property type="match status" value="1"/>
</dbReference>
<evidence type="ECO:0000256" key="6">
    <source>
        <dbReference type="ARBA" id="ARBA00022801"/>
    </source>
</evidence>
<comment type="similarity">
    <text evidence="12">Belongs to the tetrahydrofolate dehydrogenase/cyclohydrolase family.</text>
</comment>
<gene>
    <name evidence="12 15" type="primary">folD</name>
    <name evidence="15" type="ORF">DSM19430T_07790</name>
</gene>
<feature type="domain" description="Tetrahydrofolate dehydrogenase/cyclohydrolase catalytic" evidence="13">
    <location>
        <begin position="6"/>
        <end position="121"/>
    </location>
</feature>
<dbReference type="GO" id="GO:0005829">
    <property type="term" value="C:cytosol"/>
    <property type="evidence" value="ECO:0007669"/>
    <property type="project" value="TreeGrafter"/>
</dbReference>
<keyword evidence="5 12" id="KW-0658">Purine biosynthesis</keyword>
<feature type="binding site" evidence="12">
    <location>
        <position position="238"/>
    </location>
    <ligand>
        <name>NADP(+)</name>
        <dbReference type="ChEBI" id="CHEBI:58349"/>
    </ligand>
</feature>
<keyword evidence="6 12" id="KW-0378">Hydrolase</keyword>
<accession>A0A7J0BSG6</accession>
<evidence type="ECO:0000313" key="16">
    <source>
        <dbReference type="Proteomes" id="UP000503820"/>
    </source>
</evidence>
<dbReference type="InterPro" id="IPR000672">
    <property type="entry name" value="THF_DH/CycHdrlase"/>
</dbReference>
<reference evidence="15 16" key="1">
    <citation type="submission" date="2020-05" db="EMBL/GenBank/DDBJ databases">
        <title>Draft genome sequence of Desulfovibrio psychrotolerans JS1T.</title>
        <authorList>
            <person name="Ueno A."/>
            <person name="Tamazawa S."/>
            <person name="Tamamura S."/>
            <person name="Murakami T."/>
            <person name="Kiyama T."/>
            <person name="Inomata H."/>
            <person name="Amano Y."/>
            <person name="Miyakawa K."/>
            <person name="Tamaki H."/>
            <person name="Naganuma T."/>
            <person name="Kaneko K."/>
        </authorList>
    </citation>
    <scope>NUCLEOTIDE SEQUENCE [LARGE SCALE GENOMIC DNA]</scope>
    <source>
        <strain evidence="15 16">JS1</strain>
    </source>
</reference>
<evidence type="ECO:0000256" key="9">
    <source>
        <dbReference type="ARBA" id="ARBA00023102"/>
    </source>
</evidence>
<keyword evidence="7 12" id="KW-0521">NADP</keyword>
<evidence type="ECO:0000256" key="4">
    <source>
        <dbReference type="ARBA" id="ARBA00022605"/>
    </source>
</evidence>
<organism evidence="15 16">
    <name type="scientific">Desulfovibrio psychrotolerans</name>
    <dbReference type="NCBI Taxonomy" id="415242"/>
    <lineage>
        <taxon>Bacteria</taxon>
        <taxon>Pseudomonadati</taxon>
        <taxon>Thermodesulfobacteriota</taxon>
        <taxon>Desulfovibrionia</taxon>
        <taxon>Desulfovibrionales</taxon>
        <taxon>Desulfovibrionaceae</taxon>
        <taxon>Desulfovibrio</taxon>
    </lineage>
</organism>
<evidence type="ECO:0000256" key="11">
    <source>
        <dbReference type="ARBA" id="ARBA00023268"/>
    </source>
</evidence>
<dbReference type="AlphaFoldDB" id="A0A7J0BSG6"/>
<comment type="catalytic activity">
    <reaction evidence="12">
        <text>(6R)-5,10-methenyltetrahydrofolate + H2O = (6R)-10-formyltetrahydrofolate + H(+)</text>
        <dbReference type="Rhea" id="RHEA:23700"/>
        <dbReference type="ChEBI" id="CHEBI:15377"/>
        <dbReference type="ChEBI" id="CHEBI:15378"/>
        <dbReference type="ChEBI" id="CHEBI:57455"/>
        <dbReference type="ChEBI" id="CHEBI:195366"/>
        <dbReference type="EC" id="3.5.4.9"/>
    </reaction>
</comment>
<dbReference type="PROSITE" id="PS00767">
    <property type="entry name" value="THF_DHG_CYH_2"/>
    <property type="match status" value="1"/>
</dbReference>
<comment type="caution">
    <text evidence="15">The sequence shown here is derived from an EMBL/GenBank/DDBJ whole genome shotgun (WGS) entry which is preliminary data.</text>
</comment>
<dbReference type="SUPFAM" id="SSF51735">
    <property type="entry name" value="NAD(P)-binding Rossmann-fold domains"/>
    <property type="match status" value="1"/>
</dbReference>
<dbReference type="Gene3D" id="3.40.50.10860">
    <property type="entry name" value="Leucine Dehydrogenase, chain A, domain 1"/>
    <property type="match status" value="1"/>
</dbReference>
<dbReference type="InterPro" id="IPR020867">
    <property type="entry name" value="THF_DH/CycHdrlase_CS"/>
</dbReference>
<dbReference type="Pfam" id="PF00763">
    <property type="entry name" value="THF_DHG_CYH"/>
    <property type="match status" value="1"/>
</dbReference>
<comment type="caution">
    <text evidence="12">Lacks conserved residue(s) required for the propagation of feature annotation.</text>
</comment>
<comment type="function">
    <text evidence="12">Catalyzes the oxidation of 5,10-methylenetetrahydrofolate to 5,10-methenyltetrahydrofolate and then the hydrolysis of 5,10-methenyltetrahydrofolate to 10-formyltetrahydrofolate.</text>
</comment>
<keyword evidence="16" id="KW-1185">Reference proteome</keyword>
<evidence type="ECO:0000256" key="10">
    <source>
        <dbReference type="ARBA" id="ARBA00023167"/>
    </source>
</evidence>
<proteinExistence type="inferred from homology"/>
<dbReference type="InterPro" id="IPR020631">
    <property type="entry name" value="THF_DH/CycHdrlase_NAD-bd_dom"/>
</dbReference>
<keyword evidence="10 12" id="KW-0486">Methionine biosynthesis</keyword>
<dbReference type="HAMAP" id="MF_01576">
    <property type="entry name" value="THF_DHG_CYH"/>
    <property type="match status" value="1"/>
</dbReference>
<dbReference type="UniPathway" id="UPA00193"/>
<dbReference type="NCBIfam" id="NF010765">
    <property type="entry name" value="PRK14168.1"/>
    <property type="match status" value="1"/>
</dbReference>
<dbReference type="EMBL" id="BLVP01000002">
    <property type="protein sequence ID" value="GFM36095.1"/>
    <property type="molecule type" value="Genomic_DNA"/>
</dbReference>
<dbReference type="PANTHER" id="PTHR48099:SF5">
    <property type="entry name" value="C-1-TETRAHYDROFOLATE SYNTHASE, CYTOPLASMIC"/>
    <property type="match status" value="1"/>
</dbReference>
<dbReference type="CDD" id="cd01080">
    <property type="entry name" value="NAD_bind_m-THF_DH_Cyclohyd"/>
    <property type="match status" value="1"/>
</dbReference>
<comment type="subunit">
    <text evidence="2 12">Homodimer.</text>
</comment>
<dbReference type="GO" id="GO:0004488">
    <property type="term" value="F:methylenetetrahydrofolate dehydrogenase (NADP+) activity"/>
    <property type="evidence" value="ECO:0007669"/>
    <property type="project" value="UniProtKB-UniRule"/>
</dbReference>
<keyword evidence="8 12" id="KW-0560">Oxidoreductase</keyword>
<evidence type="ECO:0000256" key="1">
    <source>
        <dbReference type="ARBA" id="ARBA00004777"/>
    </source>
</evidence>
<keyword evidence="9 12" id="KW-0368">Histidine biosynthesis</keyword>
<evidence type="ECO:0000259" key="14">
    <source>
        <dbReference type="Pfam" id="PF02882"/>
    </source>
</evidence>
<dbReference type="GO" id="GO:0004477">
    <property type="term" value="F:methenyltetrahydrofolate cyclohydrolase activity"/>
    <property type="evidence" value="ECO:0007669"/>
    <property type="project" value="UniProtKB-UniRule"/>
</dbReference>
<dbReference type="PRINTS" id="PR00085">
    <property type="entry name" value="THFDHDRGNASE"/>
</dbReference>
<sequence>MSAEIISGTQMRAAILEELAREVNMMREKHGKVPGLVTILVGENPASVSYVSLKVKTAVSLGFHEVQDNQPESITEEALLDLIDQYNQDPDIHGILVQLPLPRHISEERVIHAIDPEKDVDGFHPVNLGRMVLGDRRCCFLPCTPAGIQEMIVRSGTPTSGAEVVVVGRSNIVGKPIAIMMGQKGEGADSTVTMVHTRTRDLAAHCRRADILIVAAGVPGLVKPDWIKPGATVIDVGVNRVGTAASGKAILSGDVDFEAASKVAGKITPVPGGVGPMTIAMLMKNTVKAAWMQLENRPDCTHICR</sequence>
<evidence type="ECO:0000256" key="3">
    <source>
        <dbReference type="ARBA" id="ARBA00022563"/>
    </source>
</evidence>
<dbReference type="FunFam" id="3.40.50.720:FF:000189">
    <property type="entry name" value="Bifunctional protein FolD"/>
    <property type="match status" value="1"/>
</dbReference>
<dbReference type="GO" id="GO:0009086">
    <property type="term" value="P:methionine biosynthetic process"/>
    <property type="evidence" value="ECO:0007669"/>
    <property type="project" value="UniProtKB-KW"/>
</dbReference>
<evidence type="ECO:0000256" key="8">
    <source>
        <dbReference type="ARBA" id="ARBA00023002"/>
    </source>
</evidence>
<dbReference type="Gene3D" id="3.40.50.720">
    <property type="entry name" value="NAD(P)-binding Rossmann-like Domain"/>
    <property type="match status" value="1"/>
</dbReference>
<dbReference type="EC" id="1.5.1.5" evidence="12"/>
<dbReference type="GO" id="GO:0000105">
    <property type="term" value="P:L-histidine biosynthetic process"/>
    <property type="evidence" value="ECO:0007669"/>
    <property type="project" value="UniProtKB-KW"/>
</dbReference>
<evidence type="ECO:0000256" key="12">
    <source>
        <dbReference type="HAMAP-Rule" id="MF_01576"/>
    </source>
</evidence>
<dbReference type="EC" id="3.5.4.9" evidence="12"/>
<dbReference type="InterPro" id="IPR046346">
    <property type="entry name" value="Aminoacid_DH-like_N_sf"/>
</dbReference>
<evidence type="ECO:0000259" key="13">
    <source>
        <dbReference type="Pfam" id="PF00763"/>
    </source>
</evidence>
<dbReference type="RefSeq" id="WP_174408778.1">
    <property type="nucleotide sequence ID" value="NZ_BLVP01000002.1"/>
</dbReference>
<evidence type="ECO:0000313" key="15">
    <source>
        <dbReference type="EMBL" id="GFM36095.1"/>
    </source>
</evidence>
<evidence type="ECO:0000256" key="7">
    <source>
        <dbReference type="ARBA" id="ARBA00022857"/>
    </source>
</evidence>
<dbReference type="GO" id="GO:0006164">
    <property type="term" value="P:purine nucleotide biosynthetic process"/>
    <property type="evidence" value="ECO:0007669"/>
    <property type="project" value="UniProtKB-KW"/>
</dbReference>
<protein>
    <recommendedName>
        <fullName evidence="12">Bifunctional protein FolD</fullName>
    </recommendedName>
    <domain>
        <recommendedName>
            <fullName evidence="12">Methylenetetrahydrofolate dehydrogenase</fullName>
            <ecNumber evidence="12">1.5.1.5</ecNumber>
        </recommendedName>
    </domain>
    <domain>
        <recommendedName>
            <fullName evidence="12">Methenyltetrahydrofolate cyclohydrolase</fullName>
            <ecNumber evidence="12">3.5.4.9</ecNumber>
        </recommendedName>
    </domain>
</protein>
<feature type="binding site" evidence="12">
    <location>
        <begin position="168"/>
        <end position="170"/>
    </location>
    <ligand>
        <name>NADP(+)</name>
        <dbReference type="ChEBI" id="CHEBI:58349"/>
    </ligand>
</feature>